<dbReference type="RefSeq" id="WP_092602645.1">
    <property type="nucleotide sequence ID" value="NZ_FNJR01000009.1"/>
</dbReference>
<evidence type="ECO:0000256" key="1">
    <source>
        <dbReference type="SAM" id="SignalP"/>
    </source>
</evidence>
<keyword evidence="3" id="KW-1185">Reference proteome</keyword>
<dbReference type="AlphaFoldDB" id="A0A1H0VNS7"/>
<dbReference type="EMBL" id="FNJR01000009">
    <property type="protein sequence ID" value="SDP79835.1"/>
    <property type="molecule type" value="Genomic_DNA"/>
</dbReference>
<dbReference type="STRING" id="405564.SAMN04487905_109101"/>
<feature type="signal peptide" evidence="1">
    <location>
        <begin position="1"/>
        <end position="31"/>
    </location>
</feature>
<evidence type="ECO:0000313" key="3">
    <source>
        <dbReference type="Proteomes" id="UP000199497"/>
    </source>
</evidence>
<accession>A0A1H0VNS7</accession>
<evidence type="ECO:0008006" key="4">
    <source>
        <dbReference type="Google" id="ProtNLM"/>
    </source>
</evidence>
<protein>
    <recommendedName>
        <fullName evidence="4">DUF2993 domain-containing protein</fullName>
    </recommendedName>
</protein>
<proteinExistence type="predicted"/>
<keyword evidence="1" id="KW-0732">Signal</keyword>
<reference evidence="3" key="1">
    <citation type="submission" date="2016-10" db="EMBL/GenBank/DDBJ databases">
        <authorList>
            <person name="Varghese N."/>
            <person name="Submissions S."/>
        </authorList>
    </citation>
    <scope>NUCLEOTIDE SEQUENCE [LARGE SCALE GENOMIC DNA]</scope>
    <source>
        <strain evidence="3">DSM 46732</strain>
    </source>
</reference>
<feature type="chain" id="PRO_5011701953" description="DUF2993 domain-containing protein" evidence="1">
    <location>
        <begin position="32"/>
        <end position="263"/>
    </location>
</feature>
<organism evidence="2 3">
    <name type="scientific">Actinopolyspora xinjiangensis</name>
    <dbReference type="NCBI Taxonomy" id="405564"/>
    <lineage>
        <taxon>Bacteria</taxon>
        <taxon>Bacillati</taxon>
        <taxon>Actinomycetota</taxon>
        <taxon>Actinomycetes</taxon>
        <taxon>Actinopolysporales</taxon>
        <taxon>Actinopolysporaceae</taxon>
        <taxon>Actinopolyspora</taxon>
    </lineage>
</organism>
<evidence type="ECO:0000313" key="2">
    <source>
        <dbReference type="EMBL" id="SDP79835.1"/>
    </source>
</evidence>
<sequence>MRRAFPFKKFTITLVVLLGLLLAADFGAAAAAEYQVSKKMGQKLEGNRDPGVRITGFPFLTQAARGDFRDVRLRVPGVDVGPLRDVDVRARLHHARLSTFGMLTGNSSRIRVEEVTGSIRIDESDLDGVLPVRDLRIIPAERSDASAATAGGSGDDSSTRVRMRGKVDIAGTTNRVAVTGGLHLRDGELRIVPEELELDNSAVGRVDLAGPFEKAILRRFDTSVDPGGLPFDVRPTSVRVERGALVVAGTAENVVVDGDGVGG</sequence>
<gene>
    <name evidence="2" type="ORF">SAMN04487905_109101</name>
</gene>
<name>A0A1H0VNS7_9ACTN</name>
<dbReference type="InterPro" id="IPR021373">
    <property type="entry name" value="DUF2993"/>
</dbReference>
<dbReference type="Proteomes" id="UP000199497">
    <property type="component" value="Unassembled WGS sequence"/>
</dbReference>
<dbReference type="OrthoDB" id="3215846at2"/>
<dbReference type="Pfam" id="PF11209">
    <property type="entry name" value="LmeA"/>
    <property type="match status" value="1"/>
</dbReference>